<keyword evidence="1" id="KW-0931">ER-Golgi transport</keyword>
<keyword evidence="4" id="KW-1185">Reference proteome</keyword>
<gene>
    <name evidence="3" type="primary">ERGIC2</name>
</gene>
<dbReference type="GO" id="GO:0005789">
    <property type="term" value="C:endoplasmic reticulum membrane"/>
    <property type="evidence" value="ECO:0007669"/>
    <property type="project" value="UniProtKB-SubCell"/>
</dbReference>
<accession>A0A8I3PP31</accession>
<evidence type="ECO:0000313" key="3">
    <source>
        <dbReference type="Ensembl" id="ENSCAFP00845030945.1"/>
    </source>
</evidence>
<dbReference type="Proteomes" id="UP000805418">
    <property type="component" value="Chromosome 27"/>
</dbReference>
<sequence length="302" mass="33743">MRRLNRKKTLSLVKELDAFPKVPDSYVETSASGGTDVGADVLDLAETMVASADGLVYEPAIFDLSPQQKEWQRMLQLIQSRLQEEHSLQDVIFKSAFKSASTALPPREDDSSQPPDACRIRGHLYVNKVAGNFHITVGKAIPHPRGHAHLAALVNHDSYNFSHRIDHLSFGEVVPGIINPLDGTEKIAVDRKYLIITVGICMQERVINHAAGSHGVSGIFMKYDLSSLMVTVTEEHMPFWQFFVRLCGIVGGIFSTTGIFNCTIYKITSNGTLNYATCATRIFSQYCFYDLGLFFFFFFFLS</sequence>
<evidence type="ECO:0000313" key="4">
    <source>
        <dbReference type="Proteomes" id="UP000805418"/>
    </source>
</evidence>
<dbReference type="Ensembl" id="ENSCAFT00845039490.1">
    <property type="protein sequence ID" value="ENSCAFP00845030945.1"/>
    <property type="gene ID" value="ENSCAFG00845022137.1"/>
</dbReference>
<feature type="domain" description="Endoplasmic reticulum vesicle transporter C-terminal" evidence="2">
    <location>
        <begin position="208"/>
        <end position="259"/>
    </location>
</feature>
<dbReference type="InterPro" id="IPR012936">
    <property type="entry name" value="Erv_C"/>
</dbReference>
<feature type="transmembrane region" description="Helical" evidence="1">
    <location>
        <begin position="282"/>
        <end position="301"/>
    </location>
</feature>
<dbReference type="Pfam" id="PF07970">
    <property type="entry name" value="COPIIcoated_ERV"/>
    <property type="match status" value="2"/>
</dbReference>
<dbReference type="GeneTree" id="ENSGT00530000063113"/>
<comment type="function">
    <text evidence="1">Plays a role in transport between endoplasmic reticulum and Golgi.</text>
</comment>
<feature type="domain" description="Endoplasmic reticulum vesicle transporter C-terminal" evidence="2">
    <location>
        <begin position="112"/>
        <end position="188"/>
    </location>
</feature>
<keyword evidence="1" id="KW-0333">Golgi apparatus</keyword>
<dbReference type="GO" id="GO:0006888">
    <property type="term" value="P:endoplasmic reticulum to Golgi vesicle-mediated transport"/>
    <property type="evidence" value="ECO:0007669"/>
    <property type="project" value="UniProtKB-UniRule"/>
</dbReference>
<dbReference type="GO" id="GO:0000139">
    <property type="term" value="C:Golgi membrane"/>
    <property type="evidence" value="ECO:0007669"/>
    <property type="project" value="UniProtKB-SubCell"/>
</dbReference>
<dbReference type="OrthoDB" id="5541786at2759"/>
<dbReference type="GO" id="GO:0033116">
    <property type="term" value="C:endoplasmic reticulum-Golgi intermediate compartment membrane"/>
    <property type="evidence" value="ECO:0007669"/>
    <property type="project" value="UniProtKB-SubCell"/>
</dbReference>
<dbReference type="PANTHER" id="PTHR10984:SF30">
    <property type="entry name" value="ENDOPLASMIC RETICULUM-GOLGI INTERMEDIATE COMPARTMENT PROTEIN 2"/>
    <property type="match status" value="1"/>
</dbReference>
<keyword evidence="1" id="KW-0813">Transport</keyword>
<dbReference type="PANTHER" id="PTHR10984">
    <property type="entry name" value="ENDOPLASMIC RETICULUM-GOLGI INTERMEDIATE COMPARTMENT PROTEIN"/>
    <property type="match status" value="1"/>
</dbReference>
<protein>
    <recommendedName>
        <fullName evidence="1">Endoplasmic reticulum-Golgi intermediate compartment protein</fullName>
    </recommendedName>
</protein>
<organism evidence="3 4">
    <name type="scientific">Canis lupus familiaris</name>
    <name type="common">Dog</name>
    <name type="synonym">Canis familiaris</name>
    <dbReference type="NCBI Taxonomy" id="9615"/>
    <lineage>
        <taxon>Eukaryota</taxon>
        <taxon>Metazoa</taxon>
        <taxon>Chordata</taxon>
        <taxon>Craniata</taxon>
        <taxon>Vertebrata</taxon>
        <taxon>Euteleostomi</taxon>
        <taxon>Mammalia</taxon>
        <taxon>Eutheria</taxon>
        <taxon>Laurasiatheria</taxon>
        <taxon>Carnivora</taxon>
        <taxon>Caniformia</taxon>
        <taxon>Canidae</taxon>
        <taxon>Canis</taxon>
    </lineage>
</organism>
<comment type="similarity">
    <text evidence="1">Belongs to the ERGIC family.</text>
</comment>
<name>A0A8I3PP31_CANLF</name>
<keyword evidence="1" id="KW-1133">Transmembrane helix</keyword>
<keyword evidence="1" id="KW-0472">Membrane</keyword>
<evidence type="ECO:0000256" key="1">
    <source>
        <dbReference type="RuleBase" id="RU369013"/>
    </source>
</evidence>
<keyword evidence="1" id="KW-0256">Endoplasmic reticulum</keyword>
<feature type="transmembrane region" description="Helical" evidence="1">
    <location>
        <begin position="242"/>
        <end position="267"/>
    </location>
</feature>
<keyword evidence="1" id="KW-0812">Transmembrane</keyword>
<evidence type="ECO:0000259" key="2">
    <source>
        <dbReference type="Pfam" id="PF07970"/>
    </source>
</evidence>
<dbReference type="AlphaFoldDB" id="A0A8I3PP31"/>
<comment type="subcellular location">
    <subcellularLocation>
        <location evidence="1">Endoplasmic reticulum membrane</location>
        <topology evidence="1">Multi-pass membrane protein</topology>
    </subcellularLocation>
    <subcellularLocation>
        <location evidence="1">Endoplasmic reticulum-Golgi intermediate compartment membrane</location>
        <topology evidence="1">Multi-pass membrane protein</topology>
    </subcellularLocation>
    <subcellularLocation>
        <location evidence="1">Golgi apparatus membrane</location>
        <topology evidence="1">Multi-pass membrane protein</topology>
    </subcellularLocation>
</comment>
<reference evidence="3" key="2">
    <citation type="submission" date="2025-08" db="UniProtKB">
        <authorList>
            <consortium name="Ensembl"/>
        </authorList>
    </citation>
    <scope>IDENTIFICATION</scope>
    <source>
        <strain evidence="3">Boxer</strain>
    </source>
</reference>
<reference evidence="3" key="3">
    <citation type="submission" date="2025-09" db="UniProtKB">
        <authorList>
            <consortium name="Ensembl"/>
        </authorList>
    </citation>
    <scope>IDENTIFICATION</scope>
    <source>
        <strain evidence="3">Boxer</strain>
    </source>
</reference>
<dbReference type="InterPro" id="IPR045888">
    <property type="entry name" value="Erv"/>
</dbReference>
<proteinExistence type="inferred from homology"/>
<reference evidence="3" key="1">
    <citation type="submission" date="2020-03" db="EMBL/GenBank/DDBJ databases">
        <title>Long-read based genome assembly of a Labrador retriever dog.</title>
        <authorList>
            <person name="Eory L."/>
            <person name="Zhang W."/>
            <person name="Schoenebeck J."/>
        </authorList>
    </citation>
    <scope>NUCLEOTIDE SEQUENCE [LARGE SCALE GENOMIC DNA]</scope>
    <source>
        <strain evidence="3">Labrador retriever</strain>
    </source>
</reference>